<dbReference type="AlphaFoldDB" id="A0A2Z6M847"/>
<reference evidence="2" key="1">
    <citation type="journal article" date="2017" name="Front. Plant Sci.">
        <title>Climate Clever Clovers: New Paradigm to Reduce the Environmental Footprint of Ruminants by Breeding Low Methanogenic Forages Utilizing Haplotype Variation.</title>
        <authorList>
            <person name="Kaur P."/>
            <person name="Appels R."/>
            <person name="Bayer P.E."/>
            <person name="Keeble-Gagnere G."/>
            <person name="Wang J."/>
            <person name="Hirakawa H."/>
            <person name="Shirasawa K."/>
            <person name="Vercoe P."/>
            <person name="Stefanova K."/>
            <person name="Durmic Z."/>
            <person name="Nichols P."/>
            <person name="Revell C."/>
            <person name="Isobe S.N."/>
            <person name="Edwards D."/>
            <person name="Erskine W."/>
        </authorList>
    </citation>
    <scope>NUCLEOTIDE SEQUENCE [LARGE SCALE GENOMIC DNA]</scope>
    <source>
        <strain evidence="2">cv. Daliak</strain>
    </source>
</reference>
<gene>
    <name evidence="1" type="ORF">TSUD_224540</name>
</gene>
<keyword evidence="2" id="KW-1185">Reference proteome</keyword>
<organism evidence="1 2">
    <name type="scientific">Trifolium subterraneum</name>
    <name type="common">Subterranean clover</name>
    <dbReference type="NCBI Taxonomy" id="3900"/>
    <lineage>
        <taxon>Eukaryota</taxon>
        <taxon>Viridiplantae</taxon>
        <taxon>Streptophyta</taxon>
        <taxon>Embryophyta</taxon>
        <taxon>Tracheophyta</taxon>
        <taxon>Spermatophyta</taxon>
        <taxon>Magnoliopsida</taxon>
        <taxon>eudicotyledons</taxon>
        <taxon>Gunneridae</taxon>
        <taxon>Pentapetalae</taxon>
        <taxon>rosids</taxon>
        <taxon>fabids</taxon>
        <taxon>Fabales</taxon>
        <taxon>Fabaceae</taxon>
        <taxon>Papilionoideae</taxon>
        <taxon>50 kb inversion clade</taxon>
        <taxon>NPAAA clade</taxon>
        <taxon>Hologalegina</taxon>
        <taxon>IRL clade</taxon>
        <taxon>Trifolieae</taxon>
        <taxon>Trifolium</taxon>
    </lineage>
</organism>
<proteinExistence type="predicted"/>
<name>A0A2Z6M847_TRISU</name>
<sequence length="80" mass="9024">MASALSCIINQPYTAQRLKLHSLRFFKHTIHNKPTSSPRPLHLITASRTFSISNKSSEQPSLRHFIARASLTASQLQPQQ</sequence>
<evidence type="ECO:0000313" key="1">
    <source>
        <dbReference type="EMBL" id="GAU26263.1"/>
    </source>
</evidence>
<dbReference type="EMBL" id="DF973331">
    <property type="protein sequence ID" value="GAU26263.1"/>
    <property type="molecule type" value="Genomic_DNA"/>
</dbReference>
<accession>A0A2Z6M847</accession>
<evidence type="ECO:0000313" key="2">
    <source>
        <dbReference type="Proteomes" id="UP000242715"/>
    </source>
</evidence>
<protein>
    <submittedName>
        <fullName evidence="1">Uncharacterized protein</fullName>
    </submittedName>
</protein>
<dbReference type="Proteomes" id="UP000242715">
    <property type="component" value="Unassembled WGS sequence"/>
</dbReference>